<evidence type="ECO:0000256" key="1">
    <source>
        <dbReference type="SAM" id="MobiDB-lite"/>
    </source>
</evidence>
<comment type="caution">
    <text evidence="2">The sequence shown here is derived from an EMBL/GenBank/DDBJ whole genome shotgun (WGS) entry which is preliminary data.</text>
</comment>
<sequence>MAGENHESGGVSVTAPADTDDLEDRIEAQREEFTDLLEDVRSRVVQVKRETDDKAPADHEHESYAPREDVADFQNDLEELERRLETGFDNYEEIVEQLLDRIEVLEDRSTILAKTVAAIRDRPDGERGRNAVDRLQRRANRQGIRTATCENCDSSVDLALLNVPECPHCESPIADVVGDSSLFGSDRLVIGDPDESAPPEPTDGEGPSRPEPTDQKDSTTDERR</sequence>
<evidence type="ECO:0000313" key="3">
    <source>
        <dbReference type="Proteomes" id="UP000324104"/>
    </source>
</evidence>
<protein>
    <submittedName>
        <fullName evidence="2">Uncharacterized protein</fullName>
    </submittedName>
</protein>
<keyword evidence="3" id="KW-1185">Reference proteome</keyword>
<name>A0A5D5AN27_9EURY</name>
<feature type="region of interest" description="Disordered" evidence="1">
    <location>
        <begin position="45"/>
        <end position="64"/>
    </location>
</feature>
<organism evidence="2 3">
    <name type="scientific">Natrialba swarupiae</name>
    <dbReference type="NCBI Taxonomy" id="2448032"/>
    <lineage>
        <taxon>Archaea</taxon>
        <taxon>Methanobacteriati</taxon>
        <taxon>Methanobacteriota</taxon>
        <taxon>Stenosarchaea group</taxon>
        <taxon>Halobacteria</taxon>
        <taxon>Halobacteriales</taxon>
        <taxon>Natrialbaceae</taxon>
        <taxon>Natrialba</taxon>
    </lineage>
</organism>
<feature type="compositionally biased region" description="Basic and acidic residues" evidence="1">
    <location>
        <begin position="206"/>
        <end position="224"/>
    </location>
</feature>
<proteinExistence type="predicted"/>
<gene>
    <name evidence="2" type="ORF">FYC77_05335</name>
</gene>
<feature type="region of interest" description="Disordered" evidence="1">
    <location>
        <begin position="1"/>
        <end position="25"/>
    </location>
</feature>
<evidence type="ECO:0000313" key="2">
    <source>
        <dbReference type="EMBL" id="TYT63066.1"/>
    </source>
</evidence>
<dbReference type="AlphaFoldDB" id="A0A5D5AN27"/>
<dbReference type="RefSeq" id="WP_149080470.1">
    <property type="nucleotide sequence ID" value="NZ_VTAW01000004.1"/>
</dbReference>
<reference evidence="2 3" key="1">
    <citation type="submission" date="2019-08" db="EMBL/GenBank/DDBJ databases">
        <title>Archaea genome.</title>
        <authorList>
            <person name="Kajale S."/>
            <person name="Shouche Y."/>
            <person name="Deshpande N."/>
            <person name="Sharma A."/>
        </authorList>
    </citation>
    <scope>NUCLEOTIDE SEQUENCE [LARGE SCALE GENOMIC DNA]</scope>
    <source>
        <strain evidence="2 3">ESP3B_9</strain>
    </source>
</reference>
<accession>A0A5D5AN27</accession>
<dbReference type="EMBL" id="VTAW01000004">
    <property type="protein sequence ID" value="TYT63066.1"/>
    <property type="molecule type" value="Genomic_DNA"/>
</dbReference>
<dbReference type="Proteomes" id="UP000324104">
    <property type="component" value="Unassembled WGS sequence"/>
</dbReference>
<feature type="region of interest" description="Disordered" evidence="1">
    <location>
        <begin position="184"/>
        <end position="224"/>
    </location>
</feature>